<organism evidence="3 4">
    <name type="scientific">Mycena chlorophos</name>
    <name type="common">Agaric fungus</name>
    <name type="synonym">Agaricus chlorophos</name>
    <dbReference type="NCBI Taxonomy" id="658473"/>
    <lineage>
        <taxon>Eukaryota</taxon>
        <taxon>Fungi</taxon>
        <taxon>Dikarya</taxon>
        <taxon>Basidiomycota</taxon>
        <taxon>Agaricomycotina</taxon>
        <taxon>Agaricomycetes</taxon>
        <taxon>Agaricomycetidae</taxon>
        <taxon>Agaricales</taxon>
        <taxon>Marasmiineae</taxon>
        <taxon>Mycenaceae</taxon>
        <taxon>Mycena</taxon>
    </lineage>
</organism>
<evidence type="ECO:0000256" key="1">
    <source>
        <dbReference type="SAM" id="MobiDB-lite"/>
    </source>
</evidence>
<comment type="caution">
    <text evidence="3">The sequence shown here is derived from an EMBL/GenBank/DDBJ whole genome shotgun (WGS) entry which is preliminary data.</text>
</comment>
<dbReference type="GO" id="GO:0005634">
    <property type="term" value="C:nucleus"/>
    <property type="evidence" value="ECO:0007669"/>
    <property type="project" value="TreeGrafter"/>
</dbReference>
<dbReference type="PROSITE" id="PS00636">
    <property type="entry name" value="DNAJ_1"/>
    <property type="match status" value="1"/>
</dbReference>
<dbReference type="GO" id="GO:0051082">
    <property type="term" value="F:unfolded protein binding"/>
    <property type="evidence" value="ECO:0007669"/>
    <property type="project" value="TreeGrafter"/>
</dbReference>
<dbReference type="AlphaFoldDB" id="A0A8H6WMU3"/>
<dbReference type="InterPro" id="IPR036869">
    <property type="entry name" value="J_dom_sf"/>
</dbReference>
<evidence type="ECO:0000313" key="3">
    <source>
        <dbReference type="EMBL" id="KAF7323162.1"/>
    </source>
</evidence>
<dbReference type="InterPro" id="IPR018253">
    <property type="entry name" value="DnaJ_domain_CS"/>
</dbReference>
<accession>A0A8H6WMU3</accession>
<dbReference type="Gene3D" id="1.10.287.110">
    <property type="entry name" value="DnaJ domain"/>
    <property type="match status" value="1"/>
</dbReference>
<evidence type="ECO:0000259" key="2">
    <source>
        <dbReference type="PROSITE" id="PS50076"/>
    </source>
</evidence>
<dbReference type="Pfam" id="PF00226">
    <property type="entry name" value="DnaJ"/>
    <property type="match status" value="1"/>
</dbReference>
<proteinExistence type="predicted"/>
<dbReference type="Proteomes" id="UP000613580">
    <property type="component" value="Unassembled WGS sequence"/>
</dbReference>
<dbReference type="EMBL" id="JACAZE010000001">
    <property type="protein sequence ID" value="KAF7323162.1"/>
    <property type="molecule type" value="Genomic_DNA"/>
</dbReference>
<dbReference type="SUPFAM" id="SSF46565">
    <property type="entry name" value="Chaperone J-domain"/>
    <property type="match status" value="1"/>
</dbReference>
<dbReference type="GO" id="GO:0051087">
    <property type="term" value="F:protein-folding chaperone binding"/>
    <property type="evidence" value="ECO:0007669"/>
    <property type="project" value="TreeGrafter"/>
</dbReference>
<gene>
    <name evidence="3" type="ORF">HMN09_00096600</name>
</gene>
<feature type="compositionally biased region" description="Low complexity" evidence="1">
    <location>
        <begin position="274"/>
        <end position="283"/>
    </location>
</feature>
<sequence>MADTESFYAILGISNTASPDEIRRAYKKGALLNHPDRHPNATDAERRQAEERFRKISNAYEILKDTENRRLYDLHGTWPPPRQDAPPSAGGHHRHHDHFTAPPFAPFFDPFEMFENIFGNYRRPGHFAYPSHFENIFRVHDMMADLEREMFSFHAHPPMFALEPFPTLRIPPPPTLGGGPDRGMRWTSRSTTVRTVNGVTHRVDKRRDRDGNEHVHRTYPDGRELYTINGIEQQQGSPTYIQQPQAAPPPPPLYSAWPPPPMPAQRGFIPPPSYHSSPSVSRSSSHHSHKSSHHHRHATSGKSGPVIPPEPDQNGWPRR</sequence>
<feature type="compositionally biased region" description="Basic residues" evidence="1">
    <location>
        <begin position="284"/>
        <end position="299"/>
    </location>
</feature>
<dbReference type="SMART" id="SM00271">
    <property type="entry name" value="DnaJ"/>
    <property type="match status" value="1"/>
</dbReference>
<dbReference type="InterPro" id="IPR001623">
    <property type="entry name" value="DnaJ_domain"/>
</dbReference>
<dbReference type="CDD" id="cd06257">
    <property type="entry name" value="DnaJ"/>
    <property type="match status" value="1"/>
</dbReference>
<name>A0A8H6WMU3_MYCCL</name>
<dbReference type="PRINTS" id="PR00625">
    <property type="entry name" value="JDOMAIN"/>
</dbReference>
<feature type="region of interest" description="Disordered" evidence="1">
    <location>
        <begin position="239"/>
        <end position="319"/>
    </location>
</feature>
<keyword evidence="4" id="KW-1185">Reference proteome</keyword>
<dbReference type="PROSITE" id="PS50076">
    <property type="entry name" value="DNAJ_2"/>
    <property type="match status" value="1"/>
</dbReference>
<dbReference type="OrthoDB" id="442087at2759"/>
<dbReference type="GO" id="GO:0005737">
    <property type="term" value="C:cytoplasm"/>
    <property type="evidence" value="ECO:0007669"/>
    <property type="project" value="TreeGrafter"/>
</dbReference>
<feature type="compositionally biased region" description="Pro residues" evidence="1">
    <location>
        <begin position="246"/>
        <end position="273"/>
    </location>
</feature>
<dbReference type="PANTHER" id="PTHR43948:SF10">
    <property type="entry name" value="MRJ, ISOFORM E"/>
    <property type="match status" value="1"/>
</dbReference>
<protein>
    <recommendedName>
        <fullName evidence="2">J domain-containing protein</fullName>
    </recommendedName>
</protein>
<feature type="compositionally biased region" description="Basic and acidic residues" evidence="1">
    <location>
        <begin position="203"/>
        <end position="224"/>
    </location>
</feature>
<feature type="region of interest" description="Disordered" evidence="1">
    <location>
        <begin position="203"/>
        <end position="226"/>
    </location>
</feature>
<evidence type="ECO:0000313" key="4">
    <source>
        <dbReference type="Proteomes" id="UP000613580"/>
    </source>
</evidence>
<reference evidence="3" key="1">
    <citation type="submission" date="2020-05" db="EMBL/GenBank/DDBJ databases">
        <title>Mycena genomes resolve the evolution of fungal bioluminescence.</title>
        <authorList>
            <person name="Tsai I.J."/>
        </authorList>
    </citation>
    <scope>NUCLEOTIDE SEQUENCE</scope>
    <source>
        <strain evidence="3">110903Hualien_Pintung</strain>
    </source>
</reference>
<feature type="domain" description="J" evidence="2">
    <location>
        <begin position="6"/>
        <end position="76"/>
    </location>
</feature>
<feature type="region of interest" description="Disordered" evidence="1">
    <location>
        <begin position="75"/>
        <end position="96"/>
    </location>
</feature>
<dbReference type="PANTHER" id="PTHR43948">
    <property type="entry name" value="DNAJ HOMOLOG SUBFAMILY B"/>
    <property type="match status" value="1"/>
</dbReference>
<dbReference type="GO" id="GO:0044183">
    <property type="term" value="F:protein folding chaperone"/>
    <property type="evidence" value="ECO:0007669"/>
    <property type="project" value="TreeGrafter"/>
</dbReference>